<dbReference type="InterPro" id="IPR038954">
    <property type="entry name" value="CSNKA2IP"/>
</dbReference>
<evidence type="ECO:0000313" key="2">
    <source>
        <dbReference type="Proteomes" id="UP000248481"/>
    </source>
</evidence>
<feature type="compositionally biased region" description="Low complexity" evidence="1">
    <location>
        <begin position="606"/>
        <end position="642"/>
    </location>
</feature>
<feature type="region of interest" description="Disordered" evidence="1">
    <location>
        <begin position="689"/>
        <end position="717"/>
    </location>
</feature>
<accession>A0A8M1MQW6</accession>
<gene>
    <name evidence="3" type="primary">LOC123326177</name>
</gene>
<dbReference type="AlphaFoldDB" id="A0A8M1MQW6"/>
<dbReference type="CTD" id="111064647"/>
<feature type="compositionally biased region" description="Polar residues" evidence="1">
    <location>
        <begin position="142"/>
        <end position="185"/>
    </location>
</feature>
<dbReference type="GO" id="GO:0016301">
    <property type="term" value="F:kinase activity"/>
    <property type="evidence" value="ECO:0007669"/>
    <property type="project" value="UniProtKB-KW"/>
</dbReference>
<feature type="compositionally biased region" description="Polar residues" evidence="1">
    <location>
        <begin position="693"/>
        <end position="712"/>
    </location>
</feature>
<evidence type="ECO:0000256" key="1">
    <source>
        <dbReference type="SAM" id="MobiDB-lite"/>
    </source>
</evidence>
<keyword evidence="3" id="KW-0418">Kinase</keyword>
<evidence type="ECO:0000313" key="3">
    <source>
        <dbReference type="RefSeq" id="XP_044775093.1"/>
    </source>
</evidence>
<reference evidence="3" key="1">
    <citation type="submission" date="2025-08" db="UniProtKB">
        <authorList>
            <consortium name="RefSeq"/>
        </authorList>
    </citation>
    <scope>IDENTIFICATION</scope>
    <source>
        <tissue evidence="3">Blood</tissue>
    </source>
</reference>
<keyword evidence="3" id="KW-0808">Transferase</keyword>
<protein>
    <submittedName>
        <fullName evidence="3">Casein kinase II subunit alpha'-interacting protein</fullName>
    </submittedName>
</protein>
<organism evidence="2 3">
    <name type="scientific">Neomonachus schauinslandi</name>
    <name type="common">Hawaiian monk seal</name>
    <name type="synonym">Monachus schauinslandi</name>
    <dbReference type="NCBI Taxonomy" id="29088"/>
    <lineage>
        <taxon>Eukaryota</taxon>
        <taxon>Metazoa</taxon>
        <taxon>Chordata</taxon>
        <taxon>Craniata</taxon>
        <taxon>Vertebrata</taxon>
        <taxon>Euteleostomi</taxon>
        <taxon>Mammalia</taxon>
        <taxon>Eutheria</taxon>
        <taxon>Laurasiatheria</taxon>
        <taxon>Carnivora</taxon>
        <taxon>Caniformia</taxon>
        <taxon>Pinnipedia</taxon>
        <taxon>Phocidae</taxon>
        <taxon>Monachinae</taxon>
        <taxon>Monachini</taxon>
        <taxon>Neomonachus</taxon>
    </lineage>
</organism>
<sequence length="730" mass="79946">MVPLAYYDQHFVPLEHSYQLTTTNSLTHQYAGEKLNQSNNKPVVRVQSHSNHLAAPLVSSKQMVQSCSVLSSARSQDTISQGFYNKVLKAPVSQSKRQATPLLDLHQRTSLWPKPRALSSPVIHHKPQTTFPLDLNNTSSLLESSQTNLSSQLPLPKPQTTSSPDFCWTSPSQKSNQRVSGSSLFPSEHQEAPPLDSLWASSSLGSNQRVLSSTLPQSNPQKASSLESLWTSLLEHSQRSLSSPSLNSTPQINDLLQSSCSLESNQMALSSPLPDSRPQTPPALNCSSCVLSLPLSHSKPRKSPLAHSVRQTQSLPLFSPKSQTVLTFNHDFRTLSSPVCHSKFQNTSSPNDKQKATDLSSPHSKSNVSGPSLSSSKQFIRNIAASTLGSRFQSKSSFDLCAKTESNKEIPWSLNYIYPCIVKGGTVPDDVLNKIVNSLSKTRIQKDLCRQILFRRMRGRPNPYPGPRLSSNYVVCLACASCIKSQCNHLTGRKDPRSATLFVIPTPELGSEGEMEVKLVFLLSLPETSLSSCFPSPVKENQPDEAPEDNLEGMEKIQIFSPSEPEITQELDNKWPTVAPENKVVSQQPQAIDWLLYVKKSGHFQPQSLPQSSSSSTSSSSSSTSSSSPSSSSSSSSSSSTPPSLPPPSKESTTSTLSGCVFTKVLSYHRLPPGVSWLEFICSKNHQLLRGKPQQSQSRPPKTRPMRNSTTVKGPKGPKILFKFFQTVSK</sequence>
<dbReference type="PANTHER" id="PTHR35825">
    <property type="entry name" value="CASEIN KINASE II SUBUNIT ALPHA PRIME-INTERACTING PROTEIN"/>
    <property type="match status" value="1"/>
</dbReference>
<keyword evidence="2" id="KW-1185">Reference proteome</keyword>
<dbReference type="GeneID" id="123326177"/>
<dbReference type="PANTHER" id="PTHR35825:SF2">
    <property type="entry name" value="CASEIN KINASE II SUBUNIT ALPHA'-INTERACTING PROTEIN"/>
    <property type="match status" value="1"/>
</dbReference>
<dbReference type="KEGG" id="nsu:123326177"/>
<dbReference type="Proteomes" id="UP000248481">
    <property type="component" value="Chromosome 1"/>
</dbReference>
<feature type="region of interest" description="Disordered" evidence="1">
    <location>
        <begin position="142"/>
        <end position="200"/>
    </location>
</feature>
<proteinExistence type="predicted"/>
<feature type="region of interest" description="Disordered" evidence="1">
    <location>
        <begin position="343"/>
        <end position="374"/>
    </location>
</feature>
<feature type="region of interest" description="Disordered" evidence="1">
    <location>
        <begin position="606"/>
        <end position="656"/>
    </location>
</feature>
<dbReference type="RefSeq" id="XP_044775093.1">
    <property type="nucleotide sequence ID" value="XM_044919158.1"/>
</dbReference>
<name>A0A8M1MQW6_NEOSC</name>